<keyword evidence="2" id="KW-1185">Reference proteome</keyword>
<reference evidence="1" key="1">
    <citation type="submission" date="2021-01" db="EMBL/GenBank/DDBJ databases">
        <title>Modified the classification status of verrucomicrobia.</title>
        <authorList>
            <person name="Feng X."/>
        </authorList>
    </citation>
    <scope>NUCLEOTIDE SEQUENCE</scope>
    <source>
        <strain evidence="1">KCTC 13126</strain>
    </source>
</reference>
<protein>
    <submittedName>
        <fullName evidence="1">Uncharacterized protein</fullName>
    </submittedName>
</protein>
<name>A0A934VQI8_9BACT</name>
<organism evidence="1 2">
    <name type="scientific">Pelagicoccus mobilis</name>
    <dbReference type="NCBI Taxonomy" id="415221"/>
    <lineage>
        <taxon>Bacteria</taxon>
        <taxon>Pseudomonadati</taxon>
        <taxon>Verrucomicrobiota</taxon>
        <taxon>Opitutia</taxon>
        <taxon>Puniceicoccales</taxon>
        <taxon>Pelagicoccaceae</taxon>
        <taxon>Pelagicoccus</taxon>
    </lineage>
</organism>
<evidence type="ECO:0000313" key="2">
    <source>
        <dbReference type="Proteomes" id="UP000617628"/>
    </source>
</evidence>
<proteinExistence type="predicted"/>
<sequence>MPNHSPHDLKAGMALADDVYNLDAKLLFPSGTILNEKRIEILMMWGVENVTVQGSVDDPETVSIRSFSNTVKQDAELAVQKRFKLVKSSHPAVIAIRELAVLEMAKSSDAHNSNS</sequence>
<gene>
    <name evidence="1" type="ORF">JIN87_06670</name>
</gene>
<evidence type="ECO:0000313" key="1">
    <source>
        <dbReference type="EMBL" id="MBK1876544.1"/>
    </source>
</evidence>
<comment type="caution">
    <text evidence="1">The sequence shown here is derived from an EMBL/GenBank/DDBJ whole genome shotgun (WGS) entry which is preliminary data.</text>
</comment>
<dbReference type="EMBL" id="JAENIL010000010">
    <property type="protein sequence ID" value="MBK1876544.1"/>
    <property type="molecule type" value="Genomic_DNA"/>
</dbReference>
<accession>A0A934VQI8</accession>
<dbReference type="Proteomes" id="UP000617628">
    <property type="component" value="Unassembled WGS sequence"/>
</dbReference>
<dbReference type="AlphaFoldDB" id="A0A934VQI8"/>
<dbReference type="RefSeq" id="WP_200354761.1">
    <property type="nucleotide sequence ID" value="NZ_JAENIL010000010.1"/>
</dbReference>